<comment type="similarity">
    <text evidence="2">Belongs to the AB hydrolase superfamily. Epoxide hydrolase family.</text>
</comment>
<dbReference type="InterPro" id="IPR029058">
    <property type="entry name" value="AB_hydrolase_fold"/>
</dbReference>
<gene>
    <name evidence="4" type="ORF">L207DRAFT_518798</name>
</gene>
<proteinExistence type="inferred from homology"/>
<evidence type="ECO:0000256" key="1">
    <source>
        <dbReference type="ARBA" id="ARBA00022801"/>
    </source>
</evidence>
<dbReference type="SUPFAM" id="SSF53474">
    <property type="entry name" value="alpha/beta-Hydrolases"/>
    <property type="match status" value="1"/>
</dbReference>
<keyword evidence="5" id="KW-1185">Reference proteome</keyword>
<evidence type="ECO:0000259" key="3">
    <source>
        <dbReference type="Pfam" id="PF00561"/>
    </source>
</evidence>
<dbReference type="InterPro" id="IPR000639">
    <property type="entry name" value="Epox_hydrolase-like"/>
</dbReference>
<organism evidence="4 5">
    <name type="scientific">Hyaloscypha variabilis (strain UAMH 11265 / GT02V1 / F)</name>
    <name type="common">Meliniomyces variabilis</name>
    <dbReference type="NCBI Taxonomy" id="1149755"/>
    <lineage>
        <taxon>Eukaryota</taxon>
        <taxon>Fungi</taxon>
        <taxon>Dikarya</taxon>
        <taxon>Ascomycota</taxon>
        <taxon>Pezizomycotina</taxon>
        <taxon>Leotiomycetes</taxon>
        <taxon>Helotiales</taxon>
        <taxon>Hyaloscyphaceae</taxon>
        <taxon>Hyaloscypha</taxon>
        <taxon>Hyaloscypha variabilis</taxon>
    </lineage>
</organism>
<dbReference type="OrthoDB" id="408373at2759"/>
<sequence>MDTLTKKTIQTSRGFTYTYYVSKASKGKPTIFLLHGWPDSAALWEDLATKHVVPAGYGVIIPDCLGYGGSSKPTDVTAYNPVGLTNDFSEILSAEEIEKVIVGGHDWGAALTNRFYVFHPERCAGVFTFNVAVVPQPPGPVALDFIKPLMKKGDGYFRFEYWYLFTEPVNGPALIDKHVESLFTAVHAEPETWRETLCAEDGLRKWLEEDKKGPVQAYATDKMRHEFVERLSRDGFTGPLCYYRTQTEGVSYEQEKELSAERYKIDVPYLFIAGMLDIICLPKAIEQAKSLGLTPHLTVEEVDAGHWCMLVKPKEVGEALLKWLAENF</sequence>
<evidence type="ECO:0000256" key="2">
    <source>
        <dbReference type="ARBA" id="ARBA00038334"/>
    </source>
</evidence>
<name>A0A2J6R1Q7_HYAVF</name>
<accession>A0A2J6R1Q7</accession>
<dbReference type="PANTHER" id="PTHR43329">
    <property type="entry name" value="EPOXIDE HYDROLASE"/>
    <property type="match status" value="1"/>
</dbReference>
<dbReference type="Gene3D" id="3.40.50.1820">
    <property type="entry name" value="alpha/beta hydrolase"/>
    <property type="match status" value="1"/>
</dbReference>
<dbReference type="STRING" id="1149755.A0A2J6R1Q7"/>
<feature type="domain" description="AB hydrolase-1" evidence="3">
    <location>
        <begin position="29"/>
        <end position="313"/>
    </location>
</feature>
<dbReference type="EMBL" id="KZ613959">
    <property type="protein sequence ID" value="PMD32453.1"/>
    <property type="molecule type" value="Genomic_DNA"/>
</dbReference>
<dbReference type="AlphaFoldDB" id="A0A2J6R1Q7"/>
<dbReference type="GO" id="GO:0016787">
    <property type="term" value="F:hydrolase activity"/>
    <property type="evidence" value="ECO:0007669"/>
    <property type="project" value="UniProtKB-KW"/>
</dbReference>
<evidence type="ECO:0000313" key="5">
    <source>
        <dbReference type="Proteomes" id="UP000235786"/>
    </source>
</evidence>
<protein>
    <submittedName>
        <fullName evidence="4">Alpha/beta-hydrolase</fullName>
    </submittedName>
</protein>
<keyword evidence="1 4" id="KW-0378">Hydrolase</keyword>
<reference evidence="4 5" key="1">
    <citation type="submission" date="2016-04" db="EMBL/GenBank/DDBJ databases">
        <title>A degradative enzymes factory behind the ericoid mycorrhizal symbiosis.</title>
        <authorList>
            <consortium name="DOE Joint Genome Institute"/>
            <person name="Martino E."/>
            <person name="Morin E."/>
            <person name="Grelet G."/>
            <person name="Kuo A."/>
            <person name="Kohler A."/>
            <person name="Daghino S."/>
            <person name="Barry K."/>
            <person name="Choi C."/>
            <person name="Cichocki N."/>
            <person name="Clum A."/>
            <person name="Copeland A."/>
            <person name="Hainaut M."/>
            <person name="Haridas S."/>
            <person name="Labutti K."/>
            <person name="Lindquist E."/>
            <person name="Lipzen A."/>
            <person name="Khouja H.-R."/>
            <person name="Murat C."/>
            <person name="Ohm R."/>
            <person name="Olson A."/>
            <person name="Spatafora J."/>
            <person name="Veneault-Fourrey C."/>
            <person name="Henrissat B."/>
            <person name="Grigoriev I."/>
            <person name="Martin F."/>
            <person name="Perotto S."/>
        </authorList>
    </citation>
    <scope>NUCLEOTIDE SEQUENCE [LARGE SCALE GENOMIC DNA]</scope>
    <source>
        <strain evidence="4 5">F</strain>
    </source>
</reference>
<evidence type="ECO:0000313" key="4">
    <source>
        <dbReference type="EMBL" id="PMD32453.1"/>
    </source>
</evidence>
<dbReference type="Pfam" id="PF00561">
    <property type="entry name" value="Abhydrolase_1"/>
    <property type="match status" value="1"/>
</dbReference>
<dbReference type="PRINTS" id="PR00412">
    <property type="entry name" value="EPOXHYDRLASE"/>
</dbReference>
<dbReference type="Proteomes" id="UP000235786">
    <property type="component" value="Unassembled WGS sequence"/>
</dbReference>
<dbReference type="InterPro" id="IPR000073">
    <property type="entry name" value="AB_hydrolase_1"/>
</dbReference>